<name>A0A397DV08_APHAT</name>
<reference evidence="2 3" key="1">
    <citation type="submission" date="2018-08" db="EMBL/GenBank/DDBJ databases">
        <title>Aphanomyces genome sequencing and annotation.</title>
        <authorList>
            <person name="Minardi D."/>
            <person name="Oidtmann B."/>
            <person name="Van Der Giezen M."/>
            <person name="Studholme D.J."/>
        </authorList>
    </citation>
    <scope>NUCLEOTIDE SEQUENCE [LARGE SCALE GENOMIC DNA]</scope>
    <source>
        <strain evidence="2 3">SA</strain>
    </source>
</reference>
<comment type="caution">
    <text evidence="2">The sequence shown here is derived from an EMBL/GenBank/DDBJ whole genome shotgun (WGS) entry which is preliminary data.</text>
</comment>
<dbReference type="EMBL" id="QUTC01003077">
    <property type="protein sequence ID" value="RHY71700.1"/>
    <property type="molecule type" value="Genomic_DNA"/>
</dbReference>
<dbReference type="InterPro" id="IPR018289">
    <property type="entry name" value="MULE_transposase_dom"/>
</dbReference>
<organism evidence="2 3">
    <name type="scientific">Aphanomyces astaci</name>
    <name type="common">Crayfish plague agent</name>
    <dbReference type="NCBI Taxonomy" id="112090"/>
    <lineage>
        <taxon>Eukaryota</taxon>
        <taxon>Sar</taxon>
        <taxon>Stramenopiles</taxon>
        <taxon>Oomycota</taxon>
        <taxon>Saprolegniomycetes</taxon>
        <taxon>Saprolegniales</taxon>
        <taxon>Verrucalvaceae</taxon>
        <taxon>Aphanomyces</taxon>
    </lineage>
</organism>
<dbReference type="Proteomes" id="UP000265716">
    <property type="component" value="Unassembled WGS sequence"/>
</dbReference>
<feature type="domain" description="MULE transposase" evidence="1">
    <location>
        <begin position="18"/>
        <end position="85"/>
    </location>
</feature>
<evidence type="ECO:0000313" key="2">
    <source>
        <dbReference type="EMBL" id="RHY71700.1"/>
    </source>
</evidence>
<dbReference type="Pfam" id="PF10551">
    <property type="entry name" value="MULE"/>
    <property type="match status" value="1"/>
</dbReference>
<feature type="non-terminal residue" evidence="2">
    <location>
        <position position="1"/>
    </location>
</feature>
<accession>A0A397DV08</accession>
<dbReference type="VEuPathDB" id="FungiDB:H257_12956"/>
<gene>
    <name evidence="2" type="ORF">DYB38_011557</name>
</gene>
<evidence type="ECO:0000259" key="1">
    <source>
        <dbReference type="Pfam" id="PF10551"/>
    </source>
</evidence>
<dbReference type="VEuPathDB" id="FungiDB:H257_18708"/>
<proteinExistence type="predicted"/>
<sequence>YADAHHSNLKLVGSDGAHFKHKDYNGVLINLVGRDVSGKNVPIALGVVAKETIDNYHWFFLNCIQAGVNLAECATFVDRGKSQFAADALSRKGQQACLNYLRMKTSTHLVPLSKAHQVVSAPGSVRLATVAQDQETPTTIACGMTATHTSKNDRFDDAARLPAAPELLRYDAVRT</sequence>
<dbReference type="AlphaFoldDB" id="A0A397DV08"/>
<evidence type="ECO:0000313" key="3">
    <source>
        <dbReference type="Proteomes" id="UP000265716"/>
    </source>
</evidence>
<protein>
    <recommendedName>
        <fullName evidence="1">MULE transposase domain-containing protein</fullName>
    </recommendedName>
</protein>